<dbReference type="GO" id="GO:0015562">
    <property type="term" value="F:efflux transmembrane transporter activity"/>
    <property type="evidence" value="ECO:0007669"/>
    <property type="project" value="TreeGrafter"/>
</dbReference>
<keyword evidence="5" id="KW-1185">Reference proteome</keyword>
<dbReference type="PANTHER" id="PTHR30469">
    <property type="entry name" value="MULTIDRUG RESISTANCE PROTEIN MDTA"/>
    <property type="match status" value="1"/>
</dbReference>
<dbReference type="InterPro" id="IPR058792">
    <property type="entry name" value="Beta-barrel_RND_2"/>
</dbReference>
<feature type="domain" description="CusB-like beta-barrel" evidence="3">
    <location>
        <begin position="203"/>
        <end position="274"/>
    </location>
</feature>
<gene>
    <name evidence="4" type="ORF">AXG55_06615</name>
</gene>
<name>A0A1L4D065_9BACT</name>
<organism evidence="4 5">
    <name type="scientific">Silvanigrella aquatica</name>
    <dbReference type="NCBI Taxonomy" id="1915309"/>
    <lineage>
        <taxon>Bacteria</taxon>
        <taxon>Pseudomonadati</taxon>
        <taxon>Bdellovibrionota</taxon>
        <taxon>Oligoflexia</taxon>
        <taxon>Silvanigrellales</taxon>
        <taxon>Silvanigrellaceae</taxon>
        <taxon>Silvanigrella</taxon>
    </lineage>
</organism>
<dbReference type="AlphaFoldDB" id="A0A1L4D065"/>
<dbReference type="NCBIfam" id="TIGR01730">
    <property type="entry name" value="RND_mfp"/>
    <property type="match status" value="1"/>
</dbReference>
<dbReference type="KEGG" id="saqi:AXG55_06615"/>
<sequence>MSKRMKLTILILAIVFGGIFGWHFFIQFQINKFFSNFVPPPQVVSVATAKSEDWQPYLYSVGSLSAINGVDISAETSGQVKAIYFDSGKFINKGDPLIQLDDSSEQAQLKEIAAQLQLAQVNDKRSKQLFSQGAASQSSVDDSATKVKQFSANYENVKTLIAKKLIRAPFSGKIGIRQVNIGQYISAGYACASLQTSHALYAQITLPQQDTNKVKLTQDVIVTVDAFPNLIFKGKITAIDSKIDETTRTIQAQATIDNSENKLLPGMFVNVKVALPIIPNSIVLPQTTITYTLYGDSAFLVTLSDKKSDTGEVLGTVKRVFVRTGEKRDNSVVILEGIKAGDVVVSSGQLKLVDGSAIAINNSVNL</sequence>
<dbReference type="InterPro" id="IPR006143">
    <property type="entry name" value="RND_pump_MFP"/>
</dbReference>
<dbReference type="Pfam" id="PF25954">
    <property type="entry name" value="Beta-barrel_RND_2"/>
    <property type="match status" value="1"/>
</dbReference>
<evidence type="ECO:0000259" key="2">
    <source>
        <dbReference type="Pfam" id="PF25917"/>
    </source>
</evidence>
<dbReference type="Gene3D" id="1.10.287.470">
    <property type="entry name" value="Helix hairpin bin"/>
    <property type="match status" value="1"/>
</dbReference>
<dbReference type="GO" id="GO:1990281">
    <property type="term" value="C:efflux pump complex"/>
    <property type="evidence" value="ECO:0007669"/>
    <property type="project" value="TreeGrafter"/>
</dbReference>
<dbReference type="Gene3D" id="2.40.420.20">
    <property type="match status" value="1"/>
</dbReference>
<feature type="domain" description="Multidrug resistance protein MdtA-like barrel-sandwich hybrid" evidence="2">
    <location>
        <begin position="69"/>
        <end position="190"/>
    </location>
</feature>
<dbReference type="Gene3D" id="2.40.50.100">
    <property type="match status" value="1"/>
</dbReference>
<proteinExistence type="inferred from homology"/>
<dbReference type="Gene3D" id="2.40.30.170">
    <property type="match status" value="1"/>
</dbReference>
<dbReference type="Pfam" id="PF25917">
    <property type="entry name" value="BSH_RND"/>
    <property type="match status" value="1"/>
</dbReference>
<dbReference type="EMBL" id="CP017834">
    <property type="protein sequence ID" value="APJ03595.1"/>
    <property type="molecule type" value="Genomic_DNA"/>
</dbReference>
<dbReference type="STRING" id="1915309.AXG55_06615"/>
<evidence type="ECO:0000256" key="1">
    <source>
        <dbReference type="ARBA" id="ARBA00009477"/>
    </source>
</evidence>
<dbReference type="Proteomes" id="UP000184731">
    <property type="component" value="Chromosome"/>
</dbReference>
<comment type="similarity">
    <text evidence="1">Belongs to the membrane fusion protein (MFP) (TC 8.A.1) family.</text>
</comment>
<evidence type="ECO:0000313" key="4">
    <source>
        <dbReference type="EMBL" id="APJ03595.1"/>
    </source>
</evidence>
<protein>
    <submittedName>
        <fullName evidence="4">Uncharacterized protein</fullName>
    </submittedName>
</protein>
<accession>A0A1L4D065</accession>
<dbReference type="RefSeq" id="WP_233231425.1">
    <property type="nucleotide sequence ID" value="NZ_CP017834.1"/>
</dbReference>
<reference evidence="4 5" key="1">
    <citation type="submission" date="2016-10" db="EMBL/GenBank/DDBJ databases">
        <title>Silvanigrella aquatica sp. nov., isolated from a freshwater lake located in the Black Forest, Germany, description of Silvanigrellaceae fam. nov., Silvanigrellales ord. nov., reclassification of the order Bdellovibrionales in the class Oligoflexia, reclassification of the families Bacteriovoracaceae and Halobacteriovoraceae in the new order Bacteriovoracales ord. nov., and reclassification of the family Pseudobacteriovoracaceae in the order Oligoflexiales.</title>
        <authorList>
            <person name="Hahn M.W."/>
            <person name="Schmidt J."/>
            <person name="Koll U."/>
            <person name="Rohde M."/>
            <person name="Verbag S."/>
            <person name="Pitt A."/>
            <person name="Nakai R."/>
            <person name="Naganuma T."/>
            <person name="Lang E."/>
        </authorList>
    </citation>
    <scope>NUCLEOTIDE SEQUENCE [LARGE SCALE GENOMIC DNA]</scope>
    <source>
        <strain evidence="4 5">MWH-Nonnen-W8red</strain>
    </source>
</reference>
<dbReference type="SUPFAM" id="SSF111369">
    <property type="entry name" value="HlyD-like secretion proteins"/>
    <property type="match status" value="1"/>
</dbReference>
<dbReference type="PANTHER" id="PTHR30469:SF11">
    <property type="entry name" value="BLL4320 PROTEIN"/>
    <property type="match status" value="1"/>
</dbReference>
<evidence type="ECO:0000313" key="5">
    <source>
        <dbReference type="Proteomes" id="UP000184731"/>
    </source>
</evidence>
<dbReference type="InterPro" id="IPR058625">
    <property type="entry name" value="MdtA-like_BSH"/>
</dbReference>
<dbReference type="FunFam" id="2.40.30.170:FF:000010">
    <property type="entry name" value="Efflux RND transporter periplasmic adaptor subunit"/>
    <property type="match status" value="1"/>
</dbReference>
<evidence type="ECO:0000259" key="3">
    <source>
        <dbReference type="Pfam" id="PF25954"/>
    </source>
</evidence>